<name>A0ABP7IYG2_9ACTN</name>
<dbReference type="PANTHER" id="PTHR43433:SF5">
    <property type="entry name" value="AB HYDROLASE-1 DOMAIN-CONTAINING PROTEIN"/>
    <property type="match status" value="1"/>
</dbReference>
<comment type="caution">
    <text evidence="2">The sequence shown here is derived from an EMBL/GenBank/DDBJ whole genome shotgun (WGS) entry which is preliminary data.</text>
</comment>
<keyword evidence="2" id="KW-0378">Hydrolase</keyword>
<evidence type="ECO:0000313" key="3">
    <source>
        <dbReference type="Proteomes" id="UP001501821"/>
    </source>
</evidence>
<protein>
    <submittedName>
        <fullName evidence="2">Alpha/beta fold hydrolase</fullName>
    </submittedName>
</protein>
<gene>
    <name evidence="2" type="ORF">GCM10022242_33430</name>
</gene>
<dbReference type="Proteomes" id="UP001501821">
    <property type="component" value="Unassembled WGS sequence"/>
</dbReference>
<sequence length="292" mass="31868">MTGADRVLVSERIGQLFLDTERGRDRLEYTEYGSGDSWVVLLPGLLMPRRMHDHLARALASNGAHVVTLDLLGHGRSDKPADPLVYSVTSFAEQVVALLDHLGAPQAVVGGTSLGANVSLEVAVIAPKRVRGLILEMPVLDTALEAAIIAFAPLLLTARFFPGALTGVRWATRAVPRGVVPWWLGIGLDTLDQRPGPVAAYVHGLFFGRAAPSLRERKAITAPALVVGHPRDPLHPVADAELLSEELPNSTFERARSIMEWRLRPERLDLAATKFVLDCWRGPQRRQRSTNA</sequence>
<dbReference type="InterPro" id="IPR029058">
    <property type="entry name" value="AB_hydrolase_fold"/>
</dbReference>
<evidence type="ECO:0000259" key="1">
    <source>
        <dbReference type="Pfam" id="PF00561"/>
    </source>
</evidence>
<dbReference type="PANTHER" id="PTHR43433">
    <property type="entry name" value="HYDROLASE, ALPHA/BETA FOLD FAMILY PROTEIN"/>
    <property type="match status" value="1"/>
</dbReference>
<evidence type="ECO:0000313" key="2">
    <source>
        <dbReference type="EMBL" id="GAA3829383.1"/>
    </source>
</evidence>
<dbReference type="InterPro" id="IPR000073">
    <property type="entry name" value="AB_hydrolase_1"/>
</dbReference>
<keyword evidence="3" id="KW-1185">Reference proteome</keyword>
<dbReference type="Gene3D" id="3.40.50.1820">
    <property type="entry name" value="alpha/beta hydrolase"/>
    <property type="match status" value="1"/>
</dbReference>
<feature type="domain" description="AB hydrolase-1" evidence="1">
    <location>
        <begin position="38"/>
        <end position="143"/>
    </location>
</feature>
<accession>A0ABP7IYG2</accession>
<proteinExistence type="predicted"/>
<dbReference type="GO" id="GO:0016787">
    <property type="term" value="F:hydrolase activity"/>
    <property type="evidence" value="ECO:0007669"/>
    <property type="project" value="UniProtKB-KW"/>
</dbReference>
<reference evidence="3" key="1">
    <citation type="journal article" date="2019" name="Int. J. Syst. Evol. Microbiol.">
        <title>The Global Catalogue of Microorganisms (GCM) 10K type strain sequencing project: providing services to taxonomists for standard genome sequencing and annotation.</title>
        <authorList>
            <consortium name="The Broad Institute Genomics Platform"/>
            <consortium name="The Broad Institute Genome Sequencing Center for Infectious Disease"/>
            <person name="Wu L."/>
            <person name="Ma J."/>
        </authorList>
    </citation>
    <scope>NUCLEOTIDE SEQUENCE [LARGE SCALE GENOMIC DNA]</scope>
    <source>
        <strain evidence="3">JCM 16953</strain>
    </source>
</reference>
<dbReference type="EMBL" id="BAABAH010000014">
    <property type="protein sequence ID" value="GAA3829383.1"/>
    <property type="molecule type" value="Genomic_DNA"/>
</dbReference>
<dbReference type="RefSeq" id="WP_344777542.1">
    <property type="nucleotide sequence ID" value="NZ_BAABAH010000014.1"/>
</dbReference>
<dbReference type="InterPro" id="IPR050471">
    <property type="entry name" value="AB_hydrolase"/>
</dbReference>
<organism evidence="2 3">
    <name type="scientific">Nocardioides panacisoli</name>
    <dbReference type="NCBI Taxonomy" id="627624"/>
    <lineage>
        <taxon>Bacteria</taxon>
        <taxon>Bacillati</taxon>
        <taxon>Actinomycetota</taxon>
        <taxon>Actinomycetes</taxon>
        <taxon>Propionibacteriales</taxon>
        <taxon>Nocardioidaceae</taxon>
        <taxon>Nocardioides</taxon>
    </lineage>
</organism>
<dbReference type="SUPFAM" id="SSF53474">
    <property type="entry name" value="alpha/beta-Hydrolases"/>
    <property type="match status" value="1"/>
</dbReference>
<dbReference type="PRINTS" id="PR00111">
    <property type="entry name" value="ABHYDROLASE"/>
</dbReference>
<dbReference type="Pfam" id="PF00561">
    <property type="entry name" value="Abhydrolase_1"/>
    <property type="match status" value="1"/>
</dbReference>